<dbReference type="CDD" id="cd23165">
    <property type="entry name" value="Prefoldin_4"/>
    <property type="match status" value="1"/>
</dbReference>
<protein>
    <recommendedName>
        <fullName evidence="3">Prefoldin subunit 4</fullName>
    </recommendedName>
</protein>
<dbReference type="PIRSF" id="PIRSF016477">
    <property type="entry name" value="Prefoldin_subunit_4"/>
    <property type="match status" value="1"/>
</dbReference>
<dbReference type="SUPFAM" id="SSF46579">
    <property type="entry name" value="Prefoldin"/>
    <property type="match status" value="1"/>
</dbReference>
<proteinExistence type="inferred from homology"/>
<evidence type="ECO:0000313" key="6">
    <source>
        <dbReference type="Proteomes" id="UP001642483"/>
    </source>
</evidence>
<dbReference type="Gene3D" id="1.10.287.370">
    <property type="match status" value="1"/>
</dbReference>
<dbReference type="Pfam" id="PF01920">
    <property type="entry name" value="Prefoldin_2"/>
    <property type="match status" value="1"/>
</dbReference>
<organism evidence="5 6">
    <name type="scientific">Clavelina lepadiformis</name>
    <name type="common">Light-bulb sea squirt</name>
    <name type="synonym">Ascidia lepadiformis</name>
    <dbReference type="NCBI Taxonomy" id="159417"/>
    <lineage>
        <taxon>Eukaryota</taxon>
        <taxon>Metazoa</taxon>
        <taxon>Chordata</taxon>
        <taxon>Tunicata</taxon>
        <taxon>Ascidiacea</taxon>
        <taxon>Aplousobranchia</taxon>
        <taxon>Clavelinidae</taxon>
        <taxon>Clavelina</taxon>
    </lineage>
</organism>
<dbReference type="Proteomes" id="UP001642483">
    <property type="component" value="Unassembled WGS sequence"/>
</dbReference>
<reference evidence="5 6" key="1">
    <citation type="submission" date="2024-02" db="EMBL/GenBank/DDBJ databases">
        <authorList>
            <person name="Daric V."/>
            <person name="Darras S."/>
        </authorList>
    </citation>
    <scope>NUCLEOTIDE SEQUENCE [LARGE SCALE GENOMIC DNA]</scope>
</reference>
<comment type="function">
    <text evidence="3">Binds specifically to cytosolic chaperonin (c-CPN) and transfers target proteins to it. Binds to nascent polypeptide chain and promotes folding in an environment in which there are many competing pathways for nonnative proteins.</text>
</comment>
<feature type="coiled-coil region" evidence="4">
    <location>
        <begin position="30"/>
        <end position="60"/>
    </location>
</feature>
<evidence type="ECO:0000256" key="2">
    <source>
        <dbReference type="ARBA" id="ARBA00023186"/>
    </source>
</evidence>
<dbReference type="EMBL" id="CAWYQH010000106">
    <property type="protein sequence ID" value="CAK8687820.1"/>
    <property type="molecule type" value="Genomic_DNA"/>
</dbReference>
<sequence length="128" mass="14610">MSNSKQDDDAPVTYEDQKKINLFARKNVQLNELRSQVEGKKKVLQNVEDASDDLLLLEDENVNVDFKIGEVFIGHSQDETQDLLEKVKIDLNDDISGLQKESSEIEKVMNDLKVQLYAKFGDNINLEP</sequence>
<name>A0ABP0G871_CLALP</name>
<comment type="similarity">
    <text evidence="1 3">Belongs to the prefoldin subunit beta family.</text>
</comment>
<keyword evidence="6" id="KW-1185">Reference proteome</keyword>
<comment type="subunit">
    <text evidence="3">Heterohexamer of two PFD-alpha type and four PFD-beta type subunits.</text>
</comment>
<gene>
    <name evidence="5" type="ORF">CVLEPA_LOCUS19877</name>
</gene>
<dbReference type="InterPro" id="IPR002777">
    <property type="entry name" value="PFD_beta-like"/>
</dbReference>
<dbReference type="PANTHER" id="PTHR21100">
    <property type="entry name" value="PREFOLDIN SUBUNIT 4"/>
    <property type="match status" value="1"/>
</dbReference>
<accession>A0ABP0G871</accession>
<evidence type="ECO:0000256" key="3">
    <source>
        <dbReference type="PIRNR" id="PIRNR016477"/>
    </source>
</evidence>
<comment type="caution">
    <text evidence="5">The sequence shown here is derived from an EMBL/GenBank/DDBJ whole genome shotgun (WGS) entry which is preliminary data.</text>
</comment>
<dbReference type="InterPro" id="IPR009053">
    <property type="entry name" value="Prefoldin"/>
</dbReference>
<keyword evidence="4" id="KW-0175">Coiled coil</keyword>
<evidence type="ECO:0000256" key="4">
    <source>
        <dbReference type="SAM" id="Coils"/>
    </source>
</evidence>
<evidence type="ECO:0000313" key="5">
    <source>
        <dbReference type="EMBL" id="CAK8687820.1"/>
    </source>
</evidence>
<evidence type="ECO:0000256" key="1">
    <source>
        <dbReference type="ARBA" id="ARBA00008045"/>
    </source>
</evidence>
<keyword evidence="2 3" id="KW-0143">Chaperone</keyword>
<dbReference type="PANTHER" id="PTHR21100:SF9">
    <property type="entry name" value="PREFOLDIN SUBUNIT 4"/>
    <property type="match status" value="1"/>
</dbReference>
<dbReference type="InterPro" id="IPR016661">
    <property type="entry name" value="PFDN4"/>
</dbReference>